<dbReference type="PRINTS" id="PR01713">
    <property type="entry name" value="NUCEPIMERASE"/>
</dbReference>
<evidence type="ECO:0000256" key="1">
    <source>
        <dbReference type="ARBA" id="ARBA00023027"/>
    </source>
</evidence>
<evidence type="ECO:0000313" key="3">
    <source>
        <dbReference type="EMBL" id="GEL02871.1"/>
    </source>
</evidence>
<proteinExistence type="predicted"/>
<dbReference type="InterPro" id="IPR036291">
    <property type="entry name" value="NAD(P)-bd_dom_sf"/>
</dbReference>
<gene>
    <name evidence="3" type="ORF">SSA02_20340</name>
</gene>
<keyword evidence="1" id="KW-0520">NAD</keyword>
<reference evidence="3 4" key="1">
    <citation type="submission" date="2019-07" db="EMBL/GenBank/DDBJ databases">
        <title>Whole genome shotgun sequence of Swaminathania salitolerans NBRC 104436.</title>
        <authorList>
            <person name="Hosoyama A."/>
            <person name="Uohara A."/>
            <person name="Ohji S."/>
            <person name="Ichikawa N."/>
        </authorList>
    </citation>
    <scope>NUCLEOTIDE SEQUENCE [LARGE SCALE GENOMIC DNA]</scope>
    <source>
        <strain evidence="3 4">NBRC 104436</strain>
    </source>
</reference>
<dbReference type="InterPro" id="IPR001509">
    <property type="entry name" value="Epimerase_deHydtase"/>
</dbReference>
<feature type="domain" description="NAD-dependent epimerase/dehydratase" evidence="2">
    <location>
        <begin position="3"/>
        <end position="249"/>
    </location>
</feature>
<dbReference type="PANTHER" id="PTHR43574">
    <property type="entry name" value="EPIMERASE-RELATED"/>
    <property type="match status" value="1"/>
</dbReference>
<evidence type="ECO:0000313" key="4">
    <source>
        <dbReference type="Proteomes" id="UP000321405"/>
    </source>
</evidence>
<protein>
    <submittedName>
        <fullName evidence="3">NAD-dependent epimerase</fullName>
    </submittedName>
</protein>
<organism evidence="3 4">
    <name type="scientific">Swaminathania salitolerans</name>
    <dbReference type="NCBI Taxonomy" id="182838"/>
    <lineage>
        <taxon>Bacteria</taxon>
        <taxon>Pseudomonadati</taxon>
        <taxon>Pseudomonadota</taxon>
        <taxon>Alphaproteobacteria</taxon>
        <taxon>Acetobacterales</taxon>
        <taxon>Acetobacteraceae</taxon>
        <taxon>Swaminathania</taxon>
    </lineage>
</organism>
<dbReference type="Proteomes" id="UP000321405">
    <property type="component" value="Unassembled WGS sequence"/>
</dbReference>
<dbReference type="Gene3D" id="3.40.50.720">
    <property type="entry name" value="NAD(P)-binding Rossmann-like Domain"/>
    <property type="match status" value="1"/>
</dbReference>
<name>A0A511BRA8_9PROT</name>
<comment type="caution">
    <text evidence="3">The sequence shown here is derived from an EMBL/GenBank/DDBJ whole genome shotgun (WGS) entry which is preliminary data.</text>
</comment>
<dbReference type="AlphaFoldDB" id="A0A511BRA8"/>
<dbReference type="RefSeq" id="WP_147093916.1">
    <property type="nucleotide sequence ID" value="NZ_BJVC01000004.1"/>
</dbReference>
<accession>A0A511BRA8</accession>
<evidence type="ECO:0000259" key="2">
    <source>
        <dbReference type="Pfam" id="PF01370"/>
    </source>
</evidence>
<dbReference type="SUPFAM" id="SSF51735">
    <property type="entry name" value="NAD(P)-binding Rossmann-fold domains"/>
    <property type="match status" value="1"/>
</dbReference>
<sequence length="326" mass="35539">MKVFVTGVAGFVGYHVAGQLLAGGHQVVGLDSLNDYYSVRLKTDRLARLTTEAGFSFHKGDLSCRTTVDGVLQAHPDITHVVHLAAQAGVRHSLADPCAYITANITGHVVLLEAVRHLEGLRHIVYASSSSVYGLNEVMPFRESDAVDRPGSFYAVTKRAGELTAHAYAHLYGLRQTGLRFFTAYGPWGRPDMAYYTFARSIMNGTPLTLYAGAGLARDFTYIDDIVSGVLAALGNEPEPGDSRIFNLGCDAPTPVRRLVSLLEEALGRKALIEERNRPLSDVEATWSSHEAITDLTGWRPEVPIEEGIGRFVAWFRAYEAGLADS</sequence>
<dbReference type="OrthoDB" id="9801785at2"/>
<dbReference type="EMBL" id="BJVC01000004">
    <property type="protein sequence ID" value="GEL02871.1"/>
    <property type="molecule type" value="Genomic_DNA"/>
</dbReference>
<dbReference type="Pfam" id="PF01370">
    <property type="entry name" value="Epimerase"/>
    <property type="match status" value="1"/>
</dbReference>
<keyword evidence="4" id="KW-1185">Reference proteome</keyword>